<protein>
    <submittedName>
        <fullName evidence="5">Phage-plasmid primase, P4 family</fullName>
    </submittedName>
</protein>
<dbReference type="RefSeq" id="WP_010940141.1">
    <property type="nucleotide sequence ID" value="NC_002937.3"/>
</dbReference>
<dbReference type="HOGENOM" id="CLU_018483_2_3_7"/>
<sequence length="561" mass="62862">MHEDRTGDALPEVGAAAPSVPATADMAARVAARVKDEEASRPVAPRDEVPALSDDFILKCLKANRVGDAMLFNALNRGKFVYVKRWGRFIRWAGHHWEEDIMETSQAAVEAVCEAYLRAVSSLSKQADDAVGDEKALLERKREELLKRVSFLRAPSGREQLLRCTHTIADPLAITGDELDQQPFLLACRNGVIDLRTGEFRPGHPDDYVLNACPIEWAGIDAPCPQFERFMYSCHENEAIVSFLQRVFGYGIMGARDDHYWFVFYGARGRNGKDTLLKILTAILGDDLASTIDTALLLDTKQPRSSAGPSPDVLALRGKRMAFATEAEDGQKFAMSKIKWLTGGSNLMARGLQDKLYTTWKQTHLLFLLTNEIPRAKADDDAFWTRTLAVPWKLRFVDHPTTPDERPRDPQMEHKLMKELPGILAWLVRGCLEYQRVGLNPPEEVLACTRERRRAFDDVGRFLTECCEIEQVVEGIEPATRTSATVLLNAFNWWLHKNVDSSYSYSARRLGDILAKKGIPKKKSGGMVYLGVSLLPEVEDEMAADTSSSDASSAKRRKLFD</sequence>
<dbReference type="InterPro" id="IPR014015">
    <property type="entry name" value="Helicase_SF3_DNA-vir"/>
</dbReference>
<dbReference type="InterPro" id="IPR006500">
    <property type="entry name" value="Helicase_put_C_phage/plasmid"/>
</dbReference>
<dbReference type="NCBIfam" id="TIGR01613">
    <property type="entry name" value="primase_Cterm"/>
    <property type="match status" value="1"/>
</dbReference>
<dbReference type="Pfam" id="PF08706">
    <property type="entry name" value="D5_N"/>
    <property type="match status" value="1"/>
</dbReference>
<reference evidence="5 6" key="1">
    <citation type="journal article" date="2004" name="Nat. Biotechnol.">
        <title>The genome sequence of the anaerobic, sulfate-reducing bacterium Desulfovibrio vulgaris Hildenborough.</title>
        <authorList>
            <person name="Heidelberg J.F."/>
            <person name="Seshadri R."/>
            <person name="Haveman S.A."/>
            <person name="Hemme C.L."/>
            <person name="Paulsen I.T."/>
            <person name="Kolonay J.F."/>
            <person name="Eisen J.A."/>
            <person name="Ward N."/>
            <person name="Methe B."/>
            <person name="Brinkac L.M."/>
            <person name="Daugherty S.C."/>
            <person name="Deboy R.T."/>
            <person name="Dodson R.J."/>
            <person name="Durkin A.S."/>
            <person name="Madupu R."/>
            <person name="Nelson W.C."/>
            <person name="Sullivan S.A."/>
            <person name="Fouts D."/>
            <person name="Haft D.H."/>
            <person name="Selengut J."/>
            <person name="Peterson J.D."/>
            <person name="Davidsen T.M."/>
            <person name="Zafar N."/>
            <person name="Zhou L."/>
            <person name="Radune D."/>
            <person name="Dimitrov G."/>
            <person name="Hance M."/>
            <person name="Tran K."/>
            <person name="Khouri H."/>
            <person name="Gill J."/>
            <person name="Utterback T.R."/>
            <person name="Feldblyum T.V."/>
            <person name="Wall J.D."/>
            <person name="Voordouw G."/>
            <person name="Fraser C.M."/>
        </authorList>
    </citation>
    <scope>NUCLEOTIDE SEQUENCE [LARGE SCALE GENOMIC DNA]</scope>
    <source>
        <strain evidence="6">ATCC 29579 / DSM 644 / NCIMB 8303 / VKM B-1760 / Hildenborough</strain>
    </source>
</reference>
<dbReference type="SMART" id="SM00885">
    <property type="entry name" value="D5_N"/>
    <property type="match status" value="1"/>
</dbReference>
<dbReference type="eggNOG" id="COG3378">
    <property type="taxonomic scope" value="Bacteria"/>
</dbReference>
<proteinExistence type="predicted"/>
<dbReference type="GO" id="GO:0005524">
    <property type="term" value="F:ATP binding"/>
    <property type="evidence" value="ECO:0007669"/>
    <property type="project" value="UniProtKB-KW"/>
</dbReference>
<keyword evidence="1" id="KW-0547">Nucleotide-binding</keyword>
<feature type="domain" description="SF3 helicase" evidence="4">
    <location>
        <begin position="239"/>
        <end position="405"/>
    </location>
</feature>
<dbReference type="PROSITE" id="PS51206">
    <property type="entry name" value="SF3_HELICASE_1"/>
    <property type="match status" value="1"/>
</dbReference>
<evidence type="ECO:0000313" key="6">
    <source>
        <dbReference type="Proteomes" id="UP000002194"/>
    </source>
</evidence>
<dbReference type="STRING" id="882.DVU_2881"/>
<dbReference type="InterPro" id="IPR014818">
    <property type="entry name" value="Phage/plasmid_primase_P4_C"/>
</dbReference>
<dbReference type="PATRIC" id="fig|882.5.peg.2600"/>
<keyword evidence="3" id="KW-0067">ATP-binding</keyword>
<dbReference type="Proteomes" id="UP000002194">
    <property type="component" value="Chromosome"/>
</dbReference>
<dbReference type="AlphaFoldDB" id="Q727H4"/>
<dbReference type="EMBL" id="AE017285">
    <property type="protein sequence ID" value="AAS97353.1"/>
    <property type="molecule type" value="Genomic_DNA"/>
</dbReference>
<dbReference type="PANTHER" id="PTHR35372">
    <property type="entry name" value="ATP BINDING PROTEIN-RELATED"/>
    <property type="match status" value="1"/>
</dbReference>
<dbReference type="PhylomeDB" id="Q727H4"/>
<organism evidence="5 6">
    <name type="scientific">Nitratidesulfovibrio vulgaris (strain ATCC 29579 / DSM 644 / CCUG 34227 / NCIMB 8303 / VKM B-1760 / Hildenborough)</name>
    <name type="common">Desulfovibrio vulgaris</name>
    <dbReference type="NCBI Taxonomy" id="882"/>
    <lineage>
        <taxon>Bacteria</taxon>
        <taxon>Pseudomonadati</taxon>
        <taxon>Thermodesulfobacteriota</taxon>
        <taxon>Desulfovibrionia</taxon>
        <taxon>Desulfovibrionales</taxon>
        <taxon>Desulfovibrionaceae</taxon>
        <taxon>Nitratidesulfovibrio</taxon>
    </lineage>
</organism>
<evidence type="ECO:0000256" key="1">
    <source>
        <dbReference type="ARBA" id="ARBA00022741"/>
    </source>
</evidence>
<dbReference type="EnsemblBacteria" id="AAS97353">
    <property type="protein sequence ID" value="AAS97353"/>
    <property type="gene ID" value="DVU_2881"/>
</dbReference>
<dbReference type="GO" id="GO:0016787">
    <property type="term" value="F:hydrolase activity"/>
    <property type="evidence" value="ECO:0007669"/>
    <property type="project" value="UniProtKB-KW"/>
</dbReference>
<dbReference type="PANTHER" id="PTHR35372:SF2">
    <property type="entry name" value="SF3 HELICASE DOMAIN-CONTAINING PROTEIN"/>
    <property type="match status" value="1"/>
</dbReference>
<dbReference type="InterPro" id="IPR027417">
    <property type="entry name" value="P-loop_NTPase"/>
</dbReference>
<keyword evidence="2" id="KW-0378">Hydrolase</keyword>
<dbReference type="KEGG" id="dvu:DVU_2881"/>
<evidence type="ECO:0000313" key="5">
    <source>
        <dbReference type="EMBL" id="AAS97353.1"/>
    </source>
</evidence>
<dbReference type="Gene3D" id="3.40.50.300">
    <property type="entry name" value="P-loop containing nucleotide triphosphate hydrolases"/>
    <property type="match status" value="1"/>
</dbReference>
<dbReference type="InterPro" id="IPR051620">
    <property type="entry name" value="ORF904-like_C"/>
</dbReference>
<name>Q727H4_NITV2</name>
<dbReference type="OrthoDB" id="9763644at2"/>
<evidence type="ECO:0000259" key="4">
    <source>
        <dbReference type="PROSITE" id="PS51206"/>
    </source>
</evidence>
<evidence type="ECO:0000256" key="2">
    <source>
        <dbReference type="ARBA" id="ARBA00022801"/>
    </source>
</evidence>
<dbReference type="PaxDb" id="882-DVU_2881"/>
<accession>Q727H4</accession>
<evidence type="ECO:0000256" key="3">
    <source>
        <dbReference type="ARBA" id="ARBA00022840"/>
    </source>
</evidence>
<gene>
    <name evidence="5" type="ordered locus">DVU_2881</name>
</gene>
<keyword evidence="6" id="KW-1185">Reference proteome</keyword>